<evidence type="ECO:0000313" key="12">
    <source>
        <dbReference type="EMBL" id="KSW12769.1"/>
    </source>
</evidence>
<evidence type="ECO:0000256" key="8">
    <source>
        <dbReference type="ARBA" id="ARBA00023136"/>
    </source>
</evidence>
<dbReference type="PROSITE" id="PS50928">
    <property type="entry name" value="ABC_TM1"/>
    <property type="match status" value="1"/>
</dbReference>
<keyword evidence="5 10" id="KW-0592">Phosphate transport</keyword>
<dbReference type="AlphaFoldDB" id="A0A0V8RXK0"/>
<name>A0A0V8RXK0_PYROC</name>
<keyword evidence="8 9" id="KW-0472">Membrane</keyword>
<evidence type="ECO:0000313" key="13">
    <source>
        <dbReference type="Proteomes" id="UP000053352"/>
    </source>
</evidence>
<dbReference type="GO" id="GO:0006817">
    <property type="term" value="P:phosphate ion transport"/>
    <property type="evidence" value="ECO:0007669"/>
    <property type="project" value="UniProtKB-KW"/>
</dbReference>
<evidence type="ECO:0000256" key="3">
    <source>
        <dbReference type="ARBA" id="ARBA00022448"/>
    </source>
</evidence>
<feature type="transmembrane region" description="Helical" evidence="9">
    <location>
        <begin position="149"/>
        <end position="174"/>
    </location>
</feature>
<comment type="caution">
    <text evidence="12">The sequence shown here is derived from an EMBL/GenBank/DDBJ whole genome shotgun (WGS) entry which is preliminary data.</text>
</comment>
<comment type="function">
    <text evidence="10">Part of the binding-protein-dependent transport system for phosphate; probably responsible for the translocation of the substrate across the membrane.</text>
</comment>
<proteinExistence type="inferred from homology"/>
<dbReference type="InterPro" id="IPR000515">
    <property type="entry name" value="MetI-like"/>
</dbReference>
<keyword evidence="6 9" id="KW-0812">Transmembrane</keyword>
<keyword evidence="4 10" id="KW-1003">Cell membrane</keyword>
<sequence>MVHIPVSILVFLILASMLAVILVKSLPVIRHEGLSVFVKNVWRAVEDNPEKEEYGLLAAIYGTIYTSVIAVLIAAPLSISLAVALEELTPKRLRGLVATLVDLMAATPTIIYGVWAMVYLAPVMRNFLDFMYRHFGWIPFFSEPPVTGYTIATAGVMLGIMVVPYAAALIREAYSMVPQHLREAAYSIGATRFEVIRILLGLVKPSIVAGLVLAFGRAMGETVAVSLVVGNAFDIPVAVSKPGITVSSLIASMFKTASYYKYMESALFAGGLALFVIGLAVNVIGMLYIRRWEEEISRV</sequence>
<accession>A0A0V8RXK0</accession>
<dbReference type="SUPFAM" id="SSF161098">
    <property type="entry name" value="MetI-like"/>
    <property type="match status" value="1"/>
</dbReference>
<dbReference type="Proteomes" id="UP000053352">
    <property type="component" value="Unassembled WGS sequence"/>
</dbReference>
<keyword evidence="3 9" id="KW-0813">Transport</keyword>
<dbReference type="Pfam" id="PF00528">
    <property type="entry name" value="BPD_transp_1"/>
    <property type="match status" value="1"/>
</dbReference>
<evidence type="ECO:0000256" key="7">
    <source>
        <dbReference type="ARBA" id="ARBA00022989"/>
    </source>
</evidence>
<dbReference type="PANTHER" id="PTHR30425:SF1">
    <property type="entry name" value="PHOSPHATE TRANSPORT SYSTEM PERMEASE PROTEIN PSTC"/>
    <property type="match status" value="1"/>
</dbReference>
<dbReference type="EMBL" id="LNTB01000001">
    <property type="protein sequence ID" value="KSW12769.1"/>
    <property type="molecule type" value="Genomic_DNA"/>
</dbReference>
<evidence type="ECO:0000259" key="11">
    <source>
        <dbReference type="PROSITE" id="PS50928"/>
    </source>
</evidence>
<evidence type="ECO:0000256" key="1">
    <source>
        <dbReference type="ARBA" id="ARBA00004651"/>
    </source>
</evidence>
<dbReference type="STRING" id="2309.CF15_06690"/>
<feature type="transmembrane region" description="Helical" evidence="9">
    <location>
        <begin position="266"/>
        <end position="289"/>
    </location>
</feature>
<evidence type="ECO:0000256" key="5">
    <source>
        <dbReference type="ARBA" id="ARBA00022592"/>
    </source>
</evidence>
<dbReference type="CDD" id="cd06261">
    <property type="entry name" value="TM_PBP2"/>
    <property type="match status" value="1"/>
</dbReference>
<keyword evidence="7 9" id="KW-1133">Transmembrane helix</keyword>
<feature type="transmembrane region" description="Helical" evidence="9">
    <location>
        <begin position="195"/>
        <end position="215"/>
    </location>
</feature>
<feature type="transmembrane region" description="Helical" evidence="9">
    <location>
        <begin position="96"/>
        <end position="121"/>
    </location>
</feature>
<protein>
    <recommendedName>
        <fullName evidence="10">Phosphate transport system permease protein</fullName>
    </recommendedName>
</protein>
<dbReference type="NCBIfam" id="TIGR02138">
    <property type="entry name" value="phosphate_pstC"/>
    <property type="match status" value="1"/>
</dbReference>
<evidence type="ECO:0000256" key="10">
    <source>
        <dbReference type="RuleBase" id="RU363054"/>
    </source>
</evidence>
<organism evidence="12 13">
    <name type="scientific">Pyrodictium occultum</name>
    <dbReference type="NCBI Taxonomy" id="2309"/>
    <lineage>
        <taxon>Archaea</taxon>
        <taxon>Thermoproteota</taxon>
        <taxon>Thermoprotei</taxon>
        <taxon>Desulfurococcales</taxon>
        <taxon>Pyrodictiaceae</taxon>
        <taxon>Pyrodictium</taxon>
    </lineage>
</organism>
<feature type="domain" description="ABC transmembrane type-1" evidence="11">
    <location>
        <begin position="60"/>
        <end position="285"/>
    </location>
</feature>
<dbReference type="InterPro" id="IPR051124">
    <property type="entry name" value="Phosphate_Transport_Permease"/>
</dbReference>
<dbReference type="PANTHER" id="PTHR30425">
    <property type="entry name" value="PHOSPHATE TRANSPORT SYSTEM PERMEASE PROTEIN PST"/>
    <property type="match status" value="1"/>
</dbReference>
<evidence type="ECO:0000256" key="6">
    <source>
        <dbReference type="ARBA" id="ARBA00022692"/>
    </source>
</evidence>
<comment type="subcellular location">
    <subcellularLocation>
        <location evidence="1 9">Cell membrane</location>
        <topology evidence="1 9">Multi-pass membrane protein</topology>
    </subcellularLocation>
</comment>
<reference evidence="12 13" key="1">
    <citation type="submission" date="2015-11" db="EMBL/GenBank/DDBJ databases">
        <title>Genome sequence of Pyrodictium occultum PL-19, a marine hyperthermophilic archaeon isolated from Volcano, Italy.</title>
        <authorList>
            <person name="Utturkar S."/>
            <person name="Huber H."/>
            <person name="Leptihn S."/>
            <person name="Brown S."/>
            <person name="Stetter K.O."/>
            <person name="Podar M."/>
        </authorList>
    </citation>
    <scope>NUCLEOTIDE SEQUENCE [LARGE SCALE GENOMIC DNA]</scope>
    <source>
        <strain evidence="12 13">PL-19</strain>
    </source>
</reference>
<evidence type="ECO:0000256" key="4">
    <source>
        <dbReference type="ARBA" id="ARBA00022475"/>
    </source>
</evidence>
<dbReference type="Gene3D" id="1.10.3720.10">
    <property type="entry name" value="MetI-like"/>
    <property type="match status" value="1"/>
</dbReference>
<dbReference type="GO" id="GO:0005315">
    <property type="term" value="F:phosphate transmembrane transporter activity"/>
    <property type="evidence" value="ECO:0007669"/>
    <property type="project" value="InterPro"/>
</dbReference>
<dbReference type="GO" id="GO:0005886">
    <property type="term" value="C:plasma membrane"/>
    <property type="evidence" value="ECO:0007669"/>
    <property type="project" value="UniProtKB-SubCell"/>
</dbReference>
<gene>
    <name evidence="12" type="ORF">CF15_06690</name>
</gene>
<feature type="transmembrane region" description="Helical" evidence="9">
    <location>
        <begin position="58"/>
        <end position="84"/>
    </location>
</feature>
<feature type="transmembrane region" description="Helical" evidence="9">
    <location>
        <begin position="235"/>
        <end position="254"/>
    </location>
</feature>
<dbReference type="InterPro" id="IPR011864">
    <property type="entry name" value="Phosphate_PstC"/>
</dbReference>
<evidence type="ECO:0000256" key="9">
    <source>
        <dbReference type="RuleBase" id="RU363032"/>
    </source>
</evidence>
<comment type="similarity">
    <text evidence="2 10">Belongs to the binding-protein-dependent transport system permease family. CysTW subfamily.</text>
</comment>
<evidence type="ECO:0000256" key="2">
    <source>
        <dbReference type="ARBA" id="ARBA00007069"/>
    </source>
</evidence>
<keyword evidence="13" id="KW-1185">Reference proteome</keyword>
<dbReference type="InterPro" id="IPR035906">
    <property type="entry name" value="MetI-like_sf"/>
</dbReference>